<evidence type="ECO:0000313" key="15">
    <source>
        <dbReference type="Proteomes" id="UP000580839"/>
    </source>
</evidence>
<dbReference type="InterPro" id="IPR036097">
    <property type="entry name" value="HisK_dim/P_sf"/>
</dbReference>
<evidence type="ECO:0000256" key="2">
    <source>
        <dbReference type="ARBA" id="ARBA00004370"/>
    </source>
</evidence>
<feature type="transmembrane region" description="Helical" evidence="11">
    <location>
        <begin position="6"/>
        <end position="27"/>
    </location>
</feature>
<evidence type="ECO:0000256" key="5">
    <source>
        <dbReference type="ARBA" id="ARBA00022679"/>
    </source>
</evidence>
<dbReference type="Pfam" id="PF00672">
    <property type="entry name" value="HAMP"/>
    <property type="match status" value="1"/>
</dbReference>
<name>A0A849SEK4_UNCEI</name>
<dbReference type="InterPro" id="IPR003661">
    <property type="entry name" value="HisK_dim/P_dom"/>
</dbReference>
<proteinExistence type="predicted"/>
<evidence type="ECO:0000313" key="14">
    <source>
        <dbReference type="EMBL" id="NOT32846.1"/>
    </source>
</evidence>
<dbReference type="PROSITE" id="PS50885">
    <property type="entry name" value="HAMP"/>
    <property type="match status" value="1"/>
</dbReference>
<dbReference type="Pfam" id="PF00512">
    <property type="entry name" value="HisKA"/>
    <property type="match status" value="1"/>
</dbReference>
<dbReference type="SUPFAM" id="SSF55874">
    <property type="entry name" value="ATPase domain of HSP90 chaperone/DNA topoisomerase II/histidine kinase"/>
    <property type="match status" value="1"/>
</dbReference>
<dbReference type="GO" id="GO:0000155">
    <property type="term" value="F:phosphorelay sensor kinase activity"/>
    <property type="evidence" value="ECO:0007669"/>
    <property type="project" value="InterPro"/>
</dbReference>
<organism evidence="14 15">
    <name type="scientific">Eiseniibacteriota bacterium</name>
    <dbReference type="NCBI Taxonomy" id="2212470"/>
    <lineage>
        <taxon>Bacteria</taxon>
        <taxon>Candidatus Eiseniibacteriota</taxon>
    </lineage>
</organism>
<dbReference type="CDD" id="cd00082">
    <property type="entry name" value="HisKA"/>
    <property type="match status" value="1"/>
</dbReference>
<dbReference type="Gene3D" id="1.10.287.130">
    <property type="match status" value="1"/>
</dbReference>
<dbReference type="SUPFAM" id="SSF158472">
    <property type="entry name" value="HAMP domain-like"/>
    <property type="match status" value="1"/>
</dbReference>
<dbReference type="Pfam" id="PF02518">
    <property type="entry name" value="HATPase_c"/>
    <property type="match status" value="1"/>
</dbReference>
<evidence type="ECO:0000256" key="4">
    <source>
        <dbReference type="ARBA" id="ARBA00022553"/>
    </source>
</evidence>
<dbReference type="PRINTS" id="PR00344">
    <property type="entry name" value="BCTRLSENSOR"/>
</dbReference>
<comment type="caution">
    <text evidence="14">The sequence shown here is derived from an EMBL/GenBank/DDBJ whole genome shotgun (WGS) entry which is preliminary data.</text>
</comment>
<evidence type="ECO:0000256" key="7">
    <source>
        <dbReference type="ARBA" id="ARBA00022777"/>
    </source>
</evidence>
<keyword evidence="9" id="KW-0902">Two-component regulatory system</keyword>
<comment type="subcellular location">
    <subcellularLocation>
        <location evidence="2">Membrane</location>
    </subcellularLocation>
</comment>
<dbReference type="PROSITE" id="PS50109">
    <property type="entry name" value="HIS_KIN"/>
    <property type="match status" value="1"/>
</dbReference>
<keyword evidence="5" id="KW-0808">Transferase</keyword>
<dbReference type="SUPFAM" id="SSF47384">
    <property type="entry name" value="Homodimeric domain of signal transducing histidine kinase"/>
    <property type="match status" value="1"/>
</dbReference>
<evidence type="ECO:0000256" key="3">
    <source>
        <dbReference type="ARBA" id="ARBA00012438"/>
    </source>
</evidence>
<reference evidence="14 15" key="1">
    <citation type="submission" date="2020-04" db="EMBL/GenBank/DDBJ databases">
        <title>Metagenomic profiling of ammonia- and methane-oxidizing microorganisms in a Dutch drinking water treatment plant.</title>
        <authorList>
            <person name="Poghosyan L."/>
            <person name="Leucker S."/>
        </authorList>
    </citation>
    <scope>NUCLEOTIDE SEQUENCE [LARGE SCALE GENOMIC DNA]</scope>
    <source>
        <strain evidence="14">S-RSF-IL-03</strain>
    </source>
</reference>
<keyword evidence="10 11" id="KW-0472">Membrane</keyword>
<dbReference type="Gene3D" id="3.30.565.10">
    <property type="entry name" value="Histidine kinase-like ATPase, C-terminal domain"/>
    <property type="match status" value="1"/>
</dbReference>
<evidence type="ECO:0000259" key="12">
    <source>
        <dbReference type="PROSITE" id="PS50109"/>
    </source>
</evidence>
<dbReference type="GO" id="GO:0005886">
    <property type="term" value="C:plasma membrane"/>
    <property type="evidence" value="ECO:0007669"/>
    <property type="project" value="TreeGrafter"/>
</dbReference>
<feature type="domain" description="Histidine kinase" evidence="12">
    <location>
        <begin position="252"/>
        <end position="466"/>
    </location>
</feature>
<dbReference type="Gene3D" id="6.10.340.10">
    <property type="match status" value="1"/>
</dbReference>
<dbReference type="InterPro" id="IPR050428">
    <property type="entry name" value="TCS_sensor_his_kinase"/>
</dbReference>
<evidence type="ECO:0000256" key="6">
    <source>
        <dbReference type="ARBA" id="ARBA00022692"/>
    </source>
</evidence>
<keyword evidence="7" id="KW-0418">Kinase</keyword>
<dbReference type="EC" id="2.7.13.3" evidence="3"/>
<dbReference type="InterPro" id="IPR003594">
    <property type="entry name" value="HATPase_dom"/>
</dbReference>
<dbReference type="Proteomes" id="UP000580839">
    <property type="component" value="Unassembled WGS sequence"/>
</dbReference>
<dbReference type="AlphaFoldDB" id="A0A849SEK4"/>
<dbReference type="SMART" id="SM00387">
    <property type="entry name" value="HATPase_c"/>
    <property type="match status" value="1"/>
</dbReference>
<dbReference type="InterPro" id="IPR004358">
    <property type="entry name" value="Sig_transdc_His_kin-like_C"/>
</dbReference>
<dbReference type="InterPro" id="IPR005467">
    <property type="entry name" value="His_kinase_dom"/>
</dbReference>
<dbReference type="FunFam" id="3.30.565.10:FF:000006">
    <property type="entry name" value="Sensor histidine kinase WalK"/>
    <property type="match status" value="1"/>
</dbReference>
<dbReference type="InterPro" id="IPR003660">
    <property type="entry name" value="HAMP_dom"/>
</dbReference>
<dbReference type="EMBL" id="JABFRW010000019">
    <property type="protein sequence ID" value="NOT32846.1"/>
    <property type="molecule type" value="Genomic_DNA"/>
</dbReference>
<dbReference type="SMART" id="SM00388">
    <property type="entry name" value="HisKA"/>
    <property type="match status" value="1"/>
</dbReference>
<dbReference type="InterPro" id="IPR036890">
    <property type="entry name" value="HATPase_C_sf"/>
</dbReference>
<dbReference type="PANTHER" id="PTHR45436">
    <property type="entry name" value="SENSOR HISTIDINE KINASE YKOH"/>
    <property type="match status" value="1"/>
</dbReference>
<protein>
    <recommendedName>
        <fullName evidence="3">histidine kinase</fullName>
        <ecNumber evidence="3">2.7.13.3</ecNumber>
    </recommendedName>
</protein>
<dbReference type="CDD" id="cd00075">
    <property type="entry name" value="HATPase"/>
    <property type="match status" value="1"/>
</dbReference>
<evidence type="ECO:0000256" key="1">
    <source>
        <dbReference type="ARBA" id="ARBA00000085"/>
    </source>
</evidence>
<evidence type="ECO:0000256" key="11">
    <source>
        <dbReference type="SAM" id="Phobius"/>
    </source>
</evidence>
<keyword evidence="6 11" id="KW-0812">Transmembrane</keyword>
<evidence type="ECO:0000256" key="10">
    <source>
        <dbReference type="ARBA" id="ARBA00023136"/>
    </source>
</evidence>
<feature type="domain" description="HAMP" evidence="13">
    <location>
        <begin position="192"/>
        <end position="244"/>
    </location>
</feature>
<feature type="transmembrane region" description="Helical" evidence="11">
    <location>
        <begin position="171"/>
        <end position="190"/>
    </location>
</feature>
<keyword evidence="8 11" id="KW-1133">Transmembrane helix</keyword>
<keyword evidence="4" id="KW-0597">Phosphoprotein</keyword>
<evidence type="ECO:0000256" key="9">
    <source>
        <dbReference type="ARBA" id="ARBA00023012"/>
    </source>
</evidence>
<dbReference type="CDD" id="cd06225">
    <property type="entry name" value="HAMP"/>
    <property type="match status" value="1"/>
</dbReference>
<dbReference type="SMART" id="SM00304">
    <property type="entry name" value="HAMP"/>
    <property type="match status" value="2"/>
</dbReference>
<gene>
    <name evidence="14" type="ORF">HOP12_01615</name>
</gene>
<dbReference type="PANTHER" id="PTHR45436:SF5">
    <property type="entry name" value="SENSOR HISTIDINE KINASE TRCS"/>
    <property type="match status" value="1"/>
</dbReference>
<evidence type="ECO:0000256" key="8">
    <source>
        <dbReference type="ARBA" id="ARBA00022989"/>
    </source>
</evidence>
<accession>A0A849SEK4</accession>
<comment type="catalytic activity">
    <reaction evidence="1">
        <text>ATP + protein L-histidine = ADP + protein N-phospho-L-histidine.</text>
        <dbReference type="EC" id="2.7.13.3"/>
    </reaction>
</comment>
<sequence length="470" mass="49179">MSSLRARLIGVTILVAVVAVTVVALHTRQVVNTEFRRLERLAEPVPLEPVARAVSAMRSSGDEWAAVESLLAGHGRRLGRALVVVAPDGTVLASSAAPLRGARVLEEPGDVYRVEHGRSLEGAGSALMLELHSPPRLALAGVDSGARLLALPTPESSVEPPRPSIRVVERGLLTGALVAIALGVLLVWVLSAQVLGPIEALTAAARRMAAGDLSPRVTPRGRDEVSGLAASFNAMAEALAAAQASRRRLTRDVAHELRTPLTALRGQLEAVEDGLLPPNPATLRSLREEVARMSQLIEDLDRLAGAEDGSLRLELSDVPVREALESAAASFAAAAATAGVTLEADGADECVVRADPLRLGQVLRNLIANALAHTPPGGQIRLTALREADRVAIQVADSGDGISAEHVSHVFERFYRTDSARARASGGTGLGLAIVKHLIEAQGGVVSVASEPQRGARFTIELPAAPRTQA</sequence>
<evidence type="ECO:0000259" key="13">
    <source>
        <dbReference type="PROSITE" id="PS50885"/>
    </source>
</evidence>